<keyword evidence="1" id="KW-1133">Transmembrane helix</keyword>
<evidence type="ECO:0000313" key="3">
    <source>
        <dbReference type="EMBL" id="MBB6481680.1"/>
    </source>
</evidence>
<dbReference type="SUPFAM" id="SSF53850">
    <property type="entry name" value="Periplasmic binding protein-like II"/>
    <property type="match status" value="1"/>
</dbReference>
<gene>
    <name evidence="3" type="ORF">HNR50_003360</name>
</gene>
<keyword evidence="4" id="KW-1185">Reference proteome</keyword>
<dbReference type="Proteomes" id="UP000587760">
    <property type="component" value="Unassembled WGS sequence"/>
</dbReference>
<dbReference type="PANTHER" id="PTHR38834:SF3">
    <property type="entry name" value="SOLUTE-BINDING PROTEIN FAMILY 3_N-TERMINAL DOMAIN-CONTAINING PROTEIN"/>
    <property type="match status" value="1"/>
</dbReference>
<comment type="caution">
    <text evidence="3">The sequence shown here is derived from an EMBL/GenBank/DDBJ whole genome shotgun (WGS) entry which is preliminary data.</text>
</comment>
<evidence type="ECO:0000259" key="2">
    <source>
        <dbReference type="SMART" id="SM00062"/>
    </source>
</evidence>
<protein>
    <submittedName>
        <fullName evidence="3">Polar amino acid transport system substrate-binding protein</fullName>
    </submittedName>
</protein>
<proteinExistence type="predicted"/>
<sequence>MTEQYITTKIRNRAGIKVKSLFLMVFTISVISLNATGPEDLVYITEDYAPSNYLENGELKGVAVDLLRALWNKMGVENQAIEVYPWARGYQMVLNRADTVLFAMTRNKDREDFFKWVGPIYRGRTSIITLSDNYDGIESLSGIMSGKLGALRDDLGYHLLIKEGFNPELIWEGNSVEQLVKMLESRRIDYISIYEDSMREYASSTERELQDFKTVRVLSENVMYYAFNKDTDDSLIKRFQIALDQIDDQRRSIVESYMGIP</sequence>
<dbReference type="RefSeq" id="WP_184747916.1">
    <property type="nucleotide sequence ID" value="NZ_JACHGJ010000007.1"/>
</dbReference>
<accession>A0A841RFC0</accession>
<keyword evidence="1" id="KW-0472">Membrane</keyword>
<name>A0A841RFC0_9SPIO</name>
<keyword evidence="1" id="KW-0812">Transmembrane</keyword>
<feature type="transmembrane region" description="Helical" evidence="1">
    <location>
        <begin position="21"/>
        <end position="37"/>
    </location>
</feature>
<reference evidence="3 4" key="1">
    <citation type="submission" date="2020-08" db="EMBL/GenBank/DDBJ databases">
        <title>Genomic Encyclopedia of Type Strains, Phase IV (KMG-IV): sequencing the most valuable type-strain genomes for metagenomic binning, comparative biology and taxonomic classification.</title>
        <authorList>
            <person name="Goeker M."/>
        </authorList>
    </citation>
    <scope>NUCLEOTIDE SEQUENCE [LARGE SCALE GENOMIC DNA]</scope>
    <source>
        <strain evidence="3 4">DSM 2461</strain>
    </source>
</reference>
<dbReference type="AlphaFoldDB" id="A0A841RFC0"/>
<evidence type="ECO:0000256" key="1">
    <source>
        <dbReference type="SAM" id="Phobius"/>
    </source>
</evidence>
<dbReference type="PANTHER" id="PTHR38834">
    <property type="entry name" value="PERIPLASMIC SUBSTRATE BINDING PROTEIN FAMILY 3"/>
    <property type="match status" value="1"/>
</dbReference>
<dbReference type="SMART" id="SM00062">
    <property type="entry name" value="PBPb"/>
    <property type="match status" value="1"/>
</dbReference>
<dbReference type="InterPro" id="IPR001638">
    <property type="entry name" value="Solute-binding_3/MltF_N"/>
</dbReference>
<feature type="domain" description="Solute-binding protein family 3/N-terminal" evidence="2">
    <location>
        <begin position="39"/>
        <end position="261"/>
    </location>
</feature>
<dbReference type="Gene3D" id="3.40.190.10">
    <property type="entry name" value="Periplasmic binding protein-like II"/>
    <property type="match status" value="2"/>
</dbReference>
<organism evidence="3 4">
    <name type="scientific">Spirochaeta isovalerica</name>
    <dbReference type="NCBI Taxonomy" id="150"/>
    <lineage>
        <taxon>Bacteria</taxon>
        <taxon>Pseudomonadati</taxon>
        <taxon>Spirochaetota</taxon>
        <taxon>Spirochaetia</taxon>
        <taxon>Spirochaetales</taxon>
        <taxon>Spirochaetaceae</taxon>
        <taxon>Spirochaeta</taxon>
    </lineage>
</organism>
<evidence type="ECO:0000313" key="4">
    <source>
        <dbReference type="Proteomes" id="UP000587760"/>
    </source>
</evidence>
<dbReference type="Pfam" id="PF00497">
    <property type="entry name" value="SBP_bac_3"/>
    <property type="match status" value="1"/>
</dbReference>
<dbReference type="EMBL" id="JACHGJ010000007">
    <property type="protein sequence ID" value="MBB6481680.1"/>
    <property type="molecule type" value="Genomic_DNA"/>
</dbReference>